<dbReference type="SMART" id="SM00220">
    <property type="entry name" value="S_TKc"/>
    <property type="match status" value="1"/>
</dbReference>
<dbReference type="PRINTS" id="PR00109">
    <property type="entry name" value="TYRKINASE"/>
</dbReference>
<dbReference type="EMBL" id="JBAHYK010001471">
    <property type="protein sequence ID" value="KAL0567880.1"/>
    <property type="molecule type" value="Genomic_DNA"/>
</dbReference>
<feature type="region of interest" description="Disordered" evidence="6">
    <location>
        <begin position="447"/>
        <end position="572"/>
    </location>
</feature>
<dbReference type="PANTHER" id="PTHR31845">
    <property type="entry name" value="FINGER DOMAIN PROTEIN, PUTATIVE-RELATED"/>
    <property type="match status" value="1"/>
</dbReference>
<proteinExistence type="predicted"/>
<dbReference type="Gene3D" id="1.10.510.10">
    <property type="entry name" value="Transferase(Phosphotransferase) domain 1"/>
    <property type="match status" value="1"/>
</dbReference>
<accession>A0ABR3EYB6</accession>
<feature type="compositionally biased region" description="Polar residues" evidence="6">
    <location>
        <begin position="487"/>
        <end position="496"/>
    </location>
</feature>
<sequence length="1305" mass="145942">MSVYSPLQVRSAADGLDDVLRMVEDVLSDEQKCRRFLEVRGDEAQKCLDTLQLVDKLADGPNITDKLRSSILKMMLHLSKRSGLCPNCLIIKNVKKLGEFPVGGGGFGDVWKGKIGEQLVCLKVVKVYLRSDITHLMKEYMREAIVWQQLKHPNLLPFVGMYYLDKMREQLCLVSPWMERGDLMRYLKAKPRKQVDHQALAYDVAAGLSYLHEKKIVHGDLKSVNILVTPDERACIGDFGLSRVADSCGVRLSTSTSGQTRGTIRWLSPELLEPPCQSSTCSDLYAYACVCYEIFTGNVPFHELADGAVMVAVLLHKKYPSRPENVPELTDSMWEIMESCWAHEPNQRPTAENVLLRVGILRSMKTGELVGLQPAPDWNSLNLMQIWKNVTYPAVDTTALVRLLQKEQTRVTAPLSPSLSNPISSVSSFRRASSVGLLEKVLASPSPYTTSLDSDSIDFDNVPRSSRGSAHRHSPLSWTGETAIFDPTSNITVQPTSTPPSPLSHGLAAPHEHWQKPKNIKQADDTAISARTSSNRSPRKRKRGTRGTPKDTSEHAAYKRSRDRESDDDSDLGISVGVGGLTAESITISGSKRKTVRLKREYLLAQIRQKDAILESLLRQLHNPSITTRASYPIATSSSDARNPNAAAWLDRSQSRVQSAEDALGSKAFELDGRAKGIHEKDTTTLVEPNGGSMDTDHSQDSDDDDGDDTNNTRRLQSRVANETYFLPGPAINLDIRATLIEQHGPPEILAHGLVTPDDVERLFEIFCTRVNPFLSMLDPVIHTLSSISARCPFLFTVICAVSSRYYTKKSEIYPVAMQFAKSSAAKALVDGWRSVEVCQAYVLMSMYAVPAHRGEEDRSWLYTSLAIRIATDLNLDMLPTTIPQNEKQEREVLNRTRVWMICVNLDRSTATQFGRPSTVKEDYIVRNSDDWYKKSQYNLNYDVHLCAHTALLKIVARFHEEIFSDPSGLNKGVDFYTVTLKHDAYLIQFEEQWWQRFEEQLEPDDPEAAIRCSLFPFLVAYSRLFMFSFGFQQASQRGLRSGDEIFLLKCLESAKRVVTYMVDSLAPSGYMRYAPDGHFVTASFASAFLLKLLRPEFSSFLPKEEGSEIYQLVGKLIQTLSSPTLAIDDKHAPRMYARFLTGLLVRRRREGATVGRLQQQPSPPQQLQSREYGSQPSVLPRTSDGTETTVTSTPIFAAEATNTSNAGPIQFDADPTLVDFGNNGTLGGSDMLAAIQAAENPNWWTHMMMPGFSWPEAQSPPGTNYSIFHAIPQRIPEHWLNNFKLCPSSLPRPSSSLPYTLPNY</sequence>
<evidence type="ECO:0000259" key="7">
    <source>
        <dbReference type="PROSITE" id="PS50011"/>
    </source>
</evidence>
<feature type="domain" description="Protein kinase" evidence="7">
    <location>
        <begin position="96"/>
        <end position="361"/>
    </location>
</feature>
<evidence type="ECO:0000256" key="6">
    <source>
        <dbReference type="SAM" id="MobiDB-lite"/>
    </source>
</evidence>
<dbReference type="PROSITE" id="PS50011">
    <property type="entry name" value="PROTEIN_KINASE_DOM"/>
    <property type="match status" value="1"/>
</dbReference>
<keyword evidence="4" id="KW-0804">Transcription</keyword>
<dbReference type="InterPro" id="IPR000719">
    <property type="entry name" value="Prot_kinase_dom"/>
</dbReference>
<evidence type="ECO:0000256" key="4">
    <source>
        <dbReference type="ARBA" id="ARBA00023163"/>
    </source>
</evidence>
<comment type="subcellular location">
    <subcellularLocation>
        <location evidence="1">Nucleus</location>
    </subcellularLocation>
</comment>
<evidence type="ECO:0000313" key="9">
    <source>
        <dbReference type="Proteomes" id="UP001465976"/>
    </source>
</evidence>
<feature type="region of interest" description="Disordered" evidence="6">
    <location>
        <begin position="1152"/>
        <end position="1189"/>
    </location>
</feature>
<dbReference type="SMART" id="SM00906">
    <property type="entry name" value="Fungal_trans"/>
    <property type="match status" value="1"/>
</dbReference>
<protein>
    <recommendedName>
        <fullName evidence="7">Protein kinase domain-containing protein</fullName>
    </recommendedName>
</protein>
<dbReference type="Pfam" id="PF04082">
    <property type="entry name" value="Fungal_trans"/>
    <property type="match status" value="1"/>
</dbReference>
<evidence type="ECO:0000256" key="5">
    <source>
        <dbReference type="ARBA" id="ARBA00023242"/>
    </source>
</evidence>
<name>A0ABR3EYB6_9AGAR</name>
<dbReference type="InterPro" id="IPR008271">
    <property type="entry name" value="Ser/Thr_kinase_AS"/>
</dbReference>
<dbReference type="InterPro" id="IPR011009">
    <property type="entry name" value="Kinase-like_dom_sf"/>
</dbReference>
<keyword evidence="9" id="KW-1185">Reference proteome</keyword>
<dbReference type="PANTHER" id="PTHR31845:SF19">
    <property type="entry name" value="TRANSCRIPTION FACTOR DOMAIN-CONTAINING PROTEIN"/>
    <property type="match status" value="1"/>
</dbReference>
<keyword evidence="3" id="KW-0238">DNA-binding</keyword>
<dbReference type="SUPFAM" id="SSF56112">
    <property type="entry name" value="Protein kinase-like (PK-like)"/>
    <property type="match status" value="1"/>
</dbReference>
<dbReference type="InterPro" id="IPR007219">
    <property type="entry name" value="XnlR_reg_dom"/>
</dbReference>
<dbReference type="CDD" id="cd12148">
    <property type="entry name" value="fungal_TF_MHR"/>
    <property type="match status" value="1"/>
</dbReference>
<dbReference type="InterPro" id="IPR051089">
    <property type="entry name" value="prtT"/>
</dbReference>
<dbReference type="Proteomes" id="UP001465976">
    <property type="component" value="Unassembled WGS sequence"/>
</dbReference>
<feature type="compositionally biased region" description="Low complexity" evidence="6">
    <location>
        <begin position="1158"/>
        <end position="1170"/>
    </location>
</feature>
<dbReference type="Pfam" id="PF07714">
    <property type="entry name" value="PK_Tyr_Ser-Thr"/>
    <property type="match status" value="1"/>
</dbReference>
<evidence type="ECO:0000256" key="3">
    <source>
        <dbReference type="ARBA" id="ARBA00023125"/>
    </source>
</evidence>
<evidence type="ECO:0000256" key="1">
    <source>
        <dbReference type="ARBA" id="ARBA00004123"/>
    </source>
</evidence>
<reference evidence="8 9" key="1">
    <citation type="submission" date="2024-02" db="EMBL/GenBank/DDBJ databases">
        <title>A draft genome for the cacao thread blight pathogen Marasmius crinis-equi.</title>
        <authorList>
            <person name="Cohen S.P."/>
            <person name="Baruah I.K."/>
            <person name="Amoako-Attah I."/>
            <person name="Bukari Y."/>
            <person name="Meinhardt L.W."/>
            <person name="Bailey B.A."/>
        </authorList>
    </citation>
    <scope>NUCLEOTIDE SEQUENCE [LARGE SCALE GENOMIC DNA]</scope>
    <source>
        <strain evidence="8 9">GH-76</strain>
    </source>
</reference>
<keyword evidence="5" id="KW-0539">Nucleus</keyword>
<comment type="caution">
    <text evidence="8">The sequence shown here is derived from an EMBL/GenBank/DDBJ whole genome shotgun (WGS) entry which is preliminary data.</text>
</comment>
<feature type="compositionally biased region" description="Basic and acidic residues" evidence="6">
    <location>
        <begin position="548"/>
        <end position="565"/>
    </location>
</feature>
<feature type="region of interest" description="Disordered" evidence="6">
    <location>
        <begin position="679"/>
        <end position="720"/>
    </location>
</feature>
<keyword evidence="2" id="KW-0805">Transcription regulation</keyword>
<evidence type="ECO:0000313" key="8">
    <source>
        <dbReference type="EMBL" id="KAL0567880.1"/>
    </source>
</evidence>
<gene>
    <name evidence="8" type="ORF">V5O48_014114</name>
</gene>
<dbReference type="InterPro" id="IPR001245">
    <property type="entry name" value="Ser-Thr/Tyr_kinase_cat_dom"/>
</dbReference>
<organism evidence="8 9">
    <name type="scientific">Marasmius crinis-equi</name>
    <dbReference type="NCBI Taxonomy" id="585013"/>
    <lineage>
        <taxon>Eukaryota</taxon>
        <taxon>Fungi</taxon>
        <taxon>Dikarya</taxon>
        <taxon>Basidiomycota</taxon>
        <taxon>Agaricomycotina</taxon>
        <taxon>Agaricomycetes</taxon>
        <taxon>Agaricomycetidae</taxon>
        <taxon>Agaricales</taxon>
        <taxon>Marasmiineae</taxon>
        <taxon>Marasmiaceae</taxon>
        <taxon>Marasmius</taxon>
    </lineage>
</organism>
<dbReference type="PROSITE" id="PS00108">
    <property type="entry name" value="PROTEIN_KINASE_ST"/>
    <property type="match status" value="1"/>
</dbReference>
<evidence type="ECO:0000256" key="2">
    <source>
        <dbReference type="ARBA" id="ARBA00023015"/>
    </source>
</evidence>